<dbReference type="GO" id="GO:0006289">
    <property type="term" value="P:nucleotide-excision repair"/>
    <property type="evidence" value="ECO:0007669"/>
    <property type="project" value="InterPro"/>
</dbReference>
<organism evidence="12 13">
    <name type="scientific">Pholiota conissans</name>
    <dbReference type="NCBI Taxonomy" id="109636"/>
    <lineage>
        <taxon>Eukaryota</taxon>
        <taxon>Fungi</taxon>
        <taxon>Dikarya</taxon>
        <taxon>Basidiomycota</taxon>
        <taxon>Agaricomycotina</taxon>
        <taxon>Agaricomycetes</taxon>
        <taxon>Agaricomycetidae</taxon>
        <taxon>Agaricales</taxon>
        <taxon>Agaricineae</taxon>
        <taxon>Strophariaceae</taxon>
        <taxon>Pholiota</taxon>
    </lineage>
</organism>
<evidence type="ECO:0000256" key="7">
    <source>
        <dbReference type="ARBA" id="ARBA00029873"/>
    </source>
</evidence>
<evidence type="ECO:0000256" key="10">
    <source>
        <dbReference type="SAM" id="MobiDB-lite"/>
    </source>
</evidence>
<dbReference type="InterPro" id="IPR015877">
    <property type="entry name" value="MAT1_centre"/>
</dbReference>
<feature type="domain" description="RING-type" evidence="11">
    <location>
        <begin position="64"/>
        <end position="108"/>
    </location>
</feature>
<protein>
    <recommendedName>
        <fullName evidence="2">RNA polymerase II transcription factor B subunit 3</fullName>
    </recommendedName>
    <alternativeName>
        <fullName evidence="8">RNA polymerase II transcription factor B 38 kDa subunit</fullName>
    </alternativeName>
    <alternativeName>
        <fullName evidence="7">RNA polymerase II transcription factor B p38 subunit</fullName>
    </alternativeName>
</protein>
<keyword evidence="12" id="KW-0808">Transferase</keyword>
<dbReference type="PROSITE" id="PS00518">
    <property type="entry name" value="ZF_RING_1"/>
    <property type="match status" value="1"/>
</dbReference>
<comment type="subcellular location">
    <subcellularLocation>
        <location evidence="1">Nucleus</location>
    </subcellularLocation>
</comment>
<dbReference type="OrthoDB" id="5963at2759"/>
<dbReference type="InterPro" id="IPR013083">
    <property type="entry name" value="Znf_RING/FYVE/PHD"/>
</dbReference>
<dbReference type="GO" id="GO:0070985">
    <property type="term" value="C:transcription factor TFIIK complex"/>
    <property type="evidence" value="ECO:0007669"/>
    <property type="project" value="UniProtKB-ARBA"/>
</dbReference>
<dbReference type="InterPro" id="IPR017907">
    <property type="entry name" value="Znf_RING_CS"/>
</dbReference>
<evidence type="ECO:0000313" key="12">
    <source>
        <dbReference type="EMBL" id="KAF9472772.1"/>
    </source>
</evidence>
<evidence type="ECO:0000256" key="2">
    <source>
        <dbReference type="ARBA" id="ARBA00022257"/>
    </source>
</evidence>
<keyword evidence="12" id="KW-0418">Kinase</keyword>
<dbReference type="GO" id="GO:0016301">
    <property type="term" value="F:kinase activity"/>
    <property type="evidence" value="ECO:0007669"/>
    <property type="project" value="UniProtKB-KW"/>
</dbReference>
<keyword evidence="13" id="KW-1185">Reference proteome</keyword>
<evidence type="ECO:0000256" key="5">
    <source>
        <dbReference type="ARBA" id="ARBA00022833"/>
    </source>
</evidence>
<dbReference type="NCBIfam" id="TIGR00570">
    <property type="entry name" value="cdk7"/>
    <property type="match status" value="1"/>
</dbReference>
<keyword evidence="5" id="KW-0862">Zinc</keyword>
<dbReference type="PANTHER" id="PTHR12683:SF13">
    <property type="entry name" value="CDK-ACTIVATING KINASE ASSEMBLY FACTOR MAT1"/>
    <property type="match status" value="1"/>
</dbReference>
<dbReference type="EMBL" id="MU155499">
    <property type="protein sequence ID" value="KAF9472772.1"/>
    <property type="molecule type" value="Genomic_DNA"/>
</dbReference>
<feature type="compositionally biased region" description="Basic and acidic residues" evidence="10">
    <location>
        <begin position="203"/>
        <end position="226"/>
    </location>
</feature>
<evidence type="ECO:0000256" key="8">
    <source>
        <dbReference type="ARBA" id="ARBA00033277"/>
    </source>
</evidence>
<evidence type="ECO:0000256" key="6">
    <source>
        <dbReference type="ARBA" id="ARBA00023242"/>
    </source>
</evidence>
<dbReference type="GO" id="GO:0006357">
    <property type="term" value="P:regulation of transcription by RNA polymerase II"/>
    <property type="evidence" value="ECO:0007669"/>
    <property type="project" value="TreeGrafter"/>
</dbReference>
<evidence type="ECO:0000313" key="13">
    <source>
        <dbReference type="Proteomes" id="UP000807469"/>
    </source>
</evidence>
<dbReference type="InterPro" id="IPR001841">
    <property type="entry name" value="Znf_RING"/>
</dbReference>
<evidence type="ECO:0000256" key="4">
    <source>
        <dbReference type="ARBA" id="ARBA00022771"/>
    </source>
</evidence>
<dbReference type="GO" id="GO:0008270">
    <property type="term" value="F:zinc ion binding"/>
    <property type="evidence" value="ECO:0007669"/>
    <property type="project" value="UniProtKB-KW"/>
</dbReference>
<accession>A0A9P5YN11</accession>
<reference evidence="12" key="1">
    <citation type="submission" date="2020-11" db="EMBL/GenBank/DDBJ databases">
        <authorList>
            <consortium name="DOE Joint Genome Institute"/>
            <person name="Ahrendt S."/>
            <person name="Riley R."/>
            <person name="Andreopoulos W."/>
            <person name="Labutti K."/>
            <person name="Pangilinan J."/>
            <person name="Ruiz-Duenas F.J."/>
            <person name="Barrasa J.M."/>
            <person name="Sanchez-Garcia M."/>
            <person name="Camarero S."/>
            <person name="Miyauchi S."/>
            <person name="Serrano A."/>
            <person name="Linde D."/>
            <person name="Babiker R."/>
            <person name="Drula E."/>
            <person name="Ayuso-Fernandez I."/>
            <person name="Pacheco R."/>
            <person name="Padilla G."/>
            <person name="Ferreira P."/>
            <person name="Barriuso J."/>
            <person name="Kellner H."/>
            <person name="Castanera R."/>
            <person name="Alfaro M."/>
            <person name="Ramirez L."/>
            <person name="Pisabarro A.G."/>
            <person name="Kuo A."/>
            <person name="Tritt A."/>
            <person name="Lipzen A."/>
            <person name="He G."/>
            <person name="Yan M."/>
            <person name="Ng V."/>
            <person name="Cullen D."/>
            <person name="Martin F."/>
            <person name="Rosso M.-N."/>
            <person name="Henrissat B."/>
            <person name="Hibbett D."/>
            <person name="Martinez A.T."/>
            <person name="Grigoriev I.V."/>
        </authorList>
    </citation>
    <scope>NUCLEOTIDE SEQUENCE</scope>
    <source>
        <strain evidence="12">CIRM-BRFM 674</strain>
    </source>
</reference>
<dbReference type="FunFam" id="3.30.40.10:FF:000037">
    <property type="entry name" value="Cdk-activating kinase assembly factor MAT1, centre"/>
    <property type="match status" value="1"/>
</dbReference>
<comment type="caution">
    <text evidence="12">The sequence shown here is derived from an EMBL/GenBank/DDBJ whole genome shotgun (WGS) entry which is preliminary data.</text>
</comment>
<feature type="region of interest" description="Disordered" evidence="10">
    <location>
        <begin position="1"/>
        <end position="47"/>
    </location>
</feature>
<sequence length="383" mass="43439">MASRLGPGGWLQGKTVRKGGALSSNNTRSSTPQGVQSTSTTIFGGGVKDASGRTSEFFSMDDQCPVCKSDRYLNPKLRLLVSSCYHKMCESCIDRLFTLGPAPCPICHKVLRKLAFTPQTFEDLSVEKEVAVRRRIAKEFNKRRDDFPDLRSYNDYLEEVEDITFNLINEIELPQTEARIAAYRAENAASIELNMQREEAYAQTLREQEEGEKRERELRANQLRREEEEEREEREKDKREIIDKLETSDKNAAQLVAKSRANALRRTSARAASTTIVQSNAKLLRTRAAKDIPDVPHVPFNDNYYAYEDMYKLRPGGYNDFFSEAVRKDREGIMRAGGYKVEEAWDRALRYAVAGLDLSPMVGLNDETDMTVAMSEDAVLTVA</sequence>
<keyword evidence="3" id="KW-0479">Metal-binding</keyword>
<dbReference type="Gene3D" id="3.30.40.10">
    <property type="entry name" value="Zinc/RING finger domain, C3HC4 (zinc finger)"/>
    <property type="match status" value="1"/>
</dbReference>
<dbReference type="AlphaFoldDB" id="A0A9P5YN11"/>
<dbReference type="Pfam" id="PF06391">
    <property type="entry name" value="MAT1"/>
    <property type="match status" value="1"/>
</dbReference>
<proteinExistence type="predicted"/>
<feature type="compositionally biased region" description="Gly residues" evidence="10">
    <location>
        <begin position="1"/>
        <end position="11"/>
    </location>
</feature>
<dbReference type="InterPro" id="IPR004575">
    <property type="entry name" value="MAT1/Tfb3"/>
</dbReference>
<dbReference type="PROSITE" id="PS50089">
    <property type="entry name" value="ZF_RING_2"/>
    <property type="match status" value="1"/>
</dbReference>
<dbReference type="Pfam" id="PF17121">
    <property type="entry name" value="zf-C3HC4_5"/>
    <property type="match status" value="1"/>
</dbReference>
<dbReference type="GO" id="GO:0061575">
    <property type="term" value="F:cyclin-dependent protein serine/threonine kinase activator activity"/>
    <property type="evidence" value="ECO:0007669"/>
    <property type="project" value="InterPro"/>
</dbReference>
<dbReference type="Proteomes" id="UP000807469">
    <property type="component" value="Unassembled WGS sequence"/>
</dbReference>
<evidence type="ECO:0000256" key="1">
    <source>
        <dbReference type="ARBA" id="ARBA00004123"/>
    </source>
</evidence>
<evidence type="ECO:0000256" key="3">
    <source>
        <dbReference type="ARBA" id="ARBA00022723"/>
    </source>
</evidence>
<evidence type="ECO:0000256" key="9">
    <source>
        <dbReference type="PROSITE-ProRule" id="PRU00175"/>
    </source>
</evidence>
<evidence type="ECO:0000259" key="11">
    <source>
        <dbReference type="PROSITE" id="PS50089"/>
    </source>
</evidence>
<name>A0A9P5YN11_9AGAR</name>
<keyword evidence="6" id="KW-0539">Nucleus</keyword>
<gene>
    <name evidence="12" type="ORF">BDN70DRAFT_886592</name>
</gene>
<feature type="compositionally biased region" description="Polar residues" evidence="10">
    <location>
        <begin position="22"/>
        <end position="42"/>
    </location>
</feature>
<dbReference type="SUPFAM" id="SSF57850">
    <property type="entry name" value="RING/U-box"/>
    <property type="match status" value="1"/>
</dbReference>
<dbReference type="SMART" id="SM00184">
    <property type="entry name" value="RING"/>
    <property type="match status" value="1"/>
</dbReference>
<feature type="region of interest" description="Disordered" evidence="10">
    <location>
        <begin position="203"/>
        <end position="237"/>
    </location>
</feature>
<keyword evidence="4 9" id="KW-0863">Zinc-finger</keyword>
<dbReference type="CDD" id="cd16573">
    <property type="entry name" value="RING-HC_TFB3-like"/>
    <property type="match status" value="1"/>
</dbReference>
<dbReference type="PANTHER" id="PTHR12683">
    <property type="entry name" value="CDK-ACTIVATING KINASE ASSEMBLY FACTOR MAT1"/>
    <property type="match status" value="1"/>
</dbReference>